<feature type="transmembrane region" description="Helical" evidence="1">
    <location>
        <begin position="62"/>
        <end position="82"/>
    </location>
</feature>
<gene>
    <name evidence="2" type="ORF">RFULGI_LOCUS7118</name>
</gene>
<dbReference type="EMBL" id="CAJVPZ010009958">
    <property type="protein sequence ID" value="CAG8614657.1"/>
    <property type="molecule type" value="Genomic_DNA"/>
</dbReference>
<keyword evidence="1" id="KW-0812">Transmembrane</keyword>
<proteinExistence type="predicted"/>
<reference evidence="2" key="1">
    <citation type="submission" date="2021-06" db="EMBL/GenBank/DDBJ databases">
        <authorList>
            <person name="Kallberg Y."/>
            <person name="Tangrot J."/>
            <person name="Rosling A."/>
        </authorList>
    </citation>
    <scope>NUCLEOTIDE SEQUENCE</scope>
    <source>
        <strain evidence="2">IN212</strain>
    </source>
</reference>
<dbReference type="OrthoDB" id="5985928at2759"/>
<dbReference type="InterPro" id="IPR027417">
    <property type="entry name" value="P-loop_NTPase"/>
</dbReference>
<dbReference type="AlphaFoldDB" id="A0A9N9GNI2"/>
<keyword evidence="3" id="KW-1185">Reference proteome</keyword>
<accession>A0A9N9GNI2</accession>
<dbReference type="Gene3D" id="3.40.50.300">
    <property type="entry name" value="P-loop containing nucleotide triphosphate hydrolases"/>
    <property type="match status" value="2"/>
</dbReference>
<organism evidence="2 3">
    <name type="scientific">Racocetra fulgida</name>
    <dbReference type="NCBI Taxonomy" id="60492"/>
    <lineage>
        <taxon>Eukaryota</taxon>
        <taxon>Fungi</taxon>
        <taxon>Fungi incertae sedis</taxon>
        <taxon>Mucoromycota</taxon>
        <taxon>Glomeromycotina</taxon>
        <taxon>Glomeromycetes</taxon>
        <taxon>Diversisporales</taxon>
        <taxon>Gigasporaceae</taxon>
        <taxon>Racocetra</taxon>
    </lineage>
</organism>
<keyword evidence="1" id="KW-0472">Membrane</keyword>
<feature type="non-terminal residue" evidence="2">
    <location>
        <position position="281"/>
    </location>
</feature>
<protein>
    <submittedName>
        <fullName evidence="2">10055_t:CDS:1</fullName>
    </submittedName>
</protein>
<evidence type="ECO:0000313" key="3">
    <source>
        <dbReference type="Proteomes" id="UP000789396"/>
    </source>
</evidence>
<evidence type="ECO:0000313" key="2">
    <source>
        <dbReference type="EMBL" id="CAG8614657.1"/>
    </source>
</evidence>
<evidence type="ECO:0000256" key="1">
    <source>
        <dbReference type="SAM" id="Phobius"/>
    </source>
</evidence>
<sequence length="281" mass="32763">MLLKACGNYKELFEKYEGPYDGYGEEKFILVDTPGFTNEKTSTNKTWIEINKAIDNSYEHGIRAFLFVLGMYISNSYVFNIFRAHNKGRRFTSDRRSHLDECMKKLNNENVIIVFTKCTKEQTEIPKNMKDSFADFINEHIKKVNNRWVVAPNPDIYDECNDIVTNNVNYLKTMISEIKKPWKRDRKSKYGSLDNTLEIIKLFGDQSISNKIVAFTKLEGNQIKRCTGIDKKSIEKHLKITSNTTALLKSIGYNWIVFPNPEFKEEIISESMNKIEKMIET</sequence>
<comment type="caution">
    <text evidence="2">The sequence shown here is derived from an EMBL/GenBank/DDBJ whole genome shotgun (WGS) entry which is preliminary data.</text>
</comment>
<keyword evidence="1" id="KW-1133">Transmembrane helix</keyword>
<dbReference type="SUPFAM" id="SSF52540">
    <property type="entry name" value="P-loop containing nucleoside triphosphate hydrolases"/>
    <property type="match status" value="1"/>
</dbReference>
<dbReference type="Proteomes" id="UP000789396">
    <property type="component" value="Unassembled WGS sequence"/>
</dbReference>
<name>A0A9N9GNI2_9GLOM</name>